<dbReference type="Proteomes" id="UP000594638">
    <property type="component" value="Unassembled WGS sequence"/>
</dbReference>
<accession>A0A8S0P8V8</accession>
<dbReference type="EMBL" id="CACTIH010000018">
    <property type="protein sequence ID" value="CAA2934722.1"/>
    <property type="molecule type" value="Genomic_DNA"/>
</dbReference>
<comment type="caution">
    <text evidence="1">The sequence shown here is derived from an EMBL/GenBank/DDBJ whole genome shotgun (WGS) entry which is preliminary data.</text>
</comment>
<keyword evidence="2" id="KW-1185">Reference proteome</keyword>
<reference evidence="1 2" key="1">
    <citation type="submission" date="2019-12" db="EMBL/GenBank/DDBJ databases">
        <authorList>
            <person name="Alioto T."/>
            <person name="Alioto T."/>
            <person name="Gomez Garrido J."/>
        </authorList>
    </citation>
    <scope>NUCLEOTIDE SEQUENCE [LARGE SCALE GENOMIC DNA]</scope>
</reference>
<name>A0A8S0P8V8_OLEEU</name>
<evidence type="ECO:0000313" key="1">
    <source>
        <dbReference type="EMBL" id="CAA2934722.1"/>
    </source>
</evidence>
<organism evidence="1 2">
    <name type="scientific">Olea europaea subsp. europaea</name>
    <dbReference type="NCBI Taxonomy" id="158383"/>
    <lineage>
        <taxon>Eukaryota</taxon>
        <taxon>Viridiplantae</taxon>
        <taxon>Streptophyta</taxon>
        <taxon>Embryophyta</taxon>
        <taxon>Tracheophyta</taxon>
        <taxon>Spermatophyta</taxon>
        <taxon>Magnoliopsida</taxon>
        <taxon>eudicotyledons</taxon>
        <taxon>Gunneridae</taxon>
        <taxon>Pentapetalae</taxon>
        <taxon>asterids</taxon>
        <taxon>lamiids</taxon>
        <taxon>Lamiales</taxon>
        <taxon>Oleaceae</taxon>
        <taxon>Oleeae</taxon>
        <taxon>Olea</taxon>
    </lineage>
</organism>
<dbReference type="Gramene" id="OE9D000605T1">
    <property type="protein sequence ID" value="OE9D000605C1"/>
    <property type="gene ID" value="OE9D000605"/>
</dbReference>
<dbReference type="Gene3D" id="1.20.140.40">
    <property type="entry name" value="Invertase/pectin methylesterase inhibitor family protein"/>
    <property type="match status" value="1"/>
</dbReference>
<sequence>MLKSTNEGFSIVTALKACDESYKLILKSFRSALAEVKDDKDYESCSYDISSVSTDNLKDCLIALAFNKVEDPSISNGDKFVILFAHTADTIVDNCTNEQCYQFHI</sequence>
<protein>
    <submittedName>
        <fullName evidence="1">Invertase inhibitor</fullName>
    </submittedName>
</protein>
<dbReference type="AlphaFoldDB" id="A0A8S0P8V8"/>
<feature type="non-terminal residue" evidence="1">
    <location>
        <position position="105"/>
    </location>
</feature>
<gene>
    <name evidence="1" type="ORF">OLEA9_D000605</name>
</gene>
<dbReference type="InterPro" id="IPR035513">
    <property type="entry name" value="Invertase/methylesterase_inhib"/>
</dbReference>
<evidence type="ECO:0000313" key="2">
    <source>
        <dbReference type="Proteomes" id="UP000594638"/>
    </source>
</evidence>
<dbReference type="OrthoDB" id="903589at2759"/>
<proteinExistence type="predicted"/>